<dbReference type="InterPro" id="IPR040354">
    <property type="entry name" value="TCTN1-3"/>
</dbReference>
<feature type="non-terminal residue" evidence="8">
    <location>
        <position position="1"/>
    </location>
</feature>
<protein>
    <submittedName>
        <fullName evidence="8">Uncharacterized protein</fullName>
    </submittedName>
</protein>
<dbReference type="Pfam" id="PF07773">
    <property type="entry name" value="TCTN_DUF1619"/>
    <property type="match status" value="1"/>
</dbReference>
<proteinExistence type="inferred from homology"/>
<comment type="subunit">
    <text evidence="2">Part of the tectonic-like complex (also named B9 complex).</text>
</comment>
<feature type="non-terminal residue" evidence="8">
    <location>
        <position position="356"/>
    </location>
</feature>
<dbReference type="EMBL" id="JARO02013226">
    <property type="protein sequence ID" value="KPP58777.1"/>
    <property type="molecule type" value="Genomic_DNA"/>
</dbReference>
<dbReference type="GO" id="GO:1904491">
    <property type="term" value="P:protein localization to ciliary transition zone"/>
    <property type="evidence" value="ECO:0007669"/>
    <property type="project" value="TreeGrafter"/>
</dbReference>
<comment type="similarity">
    <text evidence="1">Belongs to the tectonic family.</text>
</comment>
<keyword evidence="3" id="KW-0732">Signal</keyword>
<evidence type="ECO:0000259" key="6">
    <source>
        <dbReference type="Pfam" id="PF07773"/>
    </source>
</evidence>
<evidence type="ECO:0000256" key="1">
    <source>
        <dbReference type="ARBA" id="ARBA00007633"/>
    </source>
</evidence>
<evidence type="ECO:0000256" key="2">
    <source>
        <dbReference type="ARBA" id="ARBA00011495"/>
    </source>
</evidence>
<evidence type="ECO:0000256" key="3">
    <source>
        <dbReference type="ARBA" id="ARBA00022729"/>
    </source>
</evidence>
<reference evidence="8 9" key="1">
    <citation type="submission" date="2015-08" db="EMBL/GenBank/DDBJ databases">
        <title>The genome of the Asian arowana (Scleropages formosus).</title>
        <authorList>
            <person name="Tan M.H."/>
            <person name="Gan H.M."/>
            <person name="Croft L.J."/>
            <person name="Austin C.M."/>
        </authorList>
    </citation>
    <scope>NUCLEOTIDE SEQUENCE [LARGE SCALE GENOMIC DNA]</scope>
    <source>
        <strain evidence="8">Aro1</strain>
    </source>
</reference>
<feature type="domain" description="Tectonic-1-3 N-terminal" evidence="7">
    <location>
        <begin position="3"/>
        <end position="125"/>
    </location>
</feature>
<evidence type="ECO:0000256" key="5">
    <source>
        <dbReference type="ARBA" id="ARBA00023180"/>
    </source>
</evidence>
<dbReference type="AlphaFoldDB" id="A0A0N8JVQ3"/>
<feature type="domain" description="Tectonic-1-3" evidence="6">
    <location>
        <begin position="156"/>
        <end position="332"/>
    </location>
</feature>
<dbReference type="PANTHER" id="PTHR14611">
    <property type="entry name" value="TECTONIC FAMILY MEMBER"/>
    <property type="match status" value="1"/>
</dbReference>
<evidence type="ECO:0000313" key="9">
    <source>
        <dbReference type="Proteomes" id="UP000034805"/>
    </source>
</evidence>
<dbReference type="STRING" id="113540.ENSSFOP00015049967"/>
<organism evidence="8 9">
    <name type="scientific">Scleropages formosus</name>
    <name type="common">Asian bonytongue</name>
    <name type="synonym">Osteoglossum formosum</name>
    <dbReference type="NCBI Taxonomy" id="113540"/>
    <lineage>
        <taxon>Eukaryota</taxon>
        <taxon>Metazoa</taxon>
        <taxon>Chordata</taxon>
        <taxon>Craniata</taxon>
        <taxon>Vertebrata</taxon>
        <taxon>Euteleostomi</taxon>
        <taxon>Actinopterygii</taxon>
        <taxon>Neopterygii</taxon>
        <taxon>Teleostei</taxon>
        <taxon>Osteoglossocephala</taxon>
        <taxon>Osteoglossomorpha</taxon>
        <taxon>Osteoglossiformes</taxon>
        <taxon>Osteoglossidae</taxon>
        <taxon>Scleropages</taxon>
    </lineage>
</organism>
<dbReference type="GO" id="GO:0036038">
    <property type="term" value="C:MKS complex"/>
    <property type="evidence" value="ECO:0007669"/>
    <property type="project" value="TreeGrafter"/>
</dbReference>
<sequence>SSACPCDLAEGQCDVNCCCDASCDGEAPLFTDCSVQLLMQVTRVERVTAPAVHVTRGWLETRRPGDERLCSRDAVRYSLRAGADGVARVHASVQQEGNADVFCVHRVNYEAGRLFGDPEVPTDGNFESLFGRFAGFFFGSPQDSAGPDRSGGQTVSGYLYGDTIEVVDELGTRGLFSLPAPGSTAHCLDANPAAFLRDQHTQCVRSVDLARDCAALPALSLKSYAGFRILSVKNDGNNMANVEVSSITLQSLDGTLSLVDTPSAGLYGPVLLETPGTVGRLTCKNVVLQVHYVVTYSETGTIMNCTASFVLGAVDSTMVPLEQDFRINFVQVDSFGTFSSGNPGYVSGLPLVAGSI</sequence>
<gene>
    <name evidence="8" type="ORF">Z043_123365</name>
</gene>
<evidence type="ECO:0000259" key="7">
    <source>
        <dbReference type="Pfam" id="PF25752"/>
    </source>
</evidence>
<dbReference type="Proteomes" id="UP000034805">
    <property type="component" value="Unassembled WGS sequence"/>
</dbReference>
<dbReference type="GO" id="GO:0060271">
    <property type="term" value="P:cilium assembly"/>
    <property type="evidence" value="ECO:0007669"/>
    <property type="project" value="TreeGrafter"/>
</dbReference>
<evidence type="ECO:0000313" key="8">
    <source>
        <dbReference type="EMBL" id="KPP58777.1"/>
    </source>
</evidence>
<comment type="caution">
    <text evidence="8">The sequence shown here is derived from an EMBL/GenBank/DDBJ whole genome shotgun (WGS) entry which is preliminary data.</text>
</comment>
<accession>A0A0N8JVQ3</accession>
<evidence type="ECO:0000256" key="4">
    <source>
        <dbReference type="ARBA" id="ARBA00022794"/>
    </source>
</evidence>
<dbReference type="InterPro" id="IPR057724">
    <property type="entry name" value="TCTN1-3_N"/>
</dbReference>
<name>A0A0N8JVQ3_SCLFO</name>
<keyword evidence="4" id="KW-0970">Cilium biogenesis/degradation</keyword>
<dbReference type="InterPro" id="IPR011677">
    <property type="entry name" value="TCTN1-3_dom"/>
</dbReference>
<dbReference type="Pfam" id="PF25752">
    <property type="entry name" value="DUF1619_N"/>
    <property type="match status" value="1"/>
</dbReference>
<dbReference type="PANTHER" id="PTHR14611:SF1">
    <property type="entry name" value="TECTONIC-1"/>
    <property type="match status" value="1"/>
</dbReference>
<keyword evidence="5" id="KW-0325">Glycoprotein</keyword>